<organism evidence="1 2">
    <name type="scientific">Methanoculleus chikugoensis</name>
    <dbReference type="NCBI Taxonomy" id="118126"/>
    <lineage>
        <taxon>Archaea</taxon>
        <taxon>Methanobacteriati</taxon>
        <taxon>Methanobacteriota</taxon>
        <taxon>Stenosarchaea group</taxon>
        <taxon>Methanomicrobia</taxon>
        <taxon>Methanomicrobiales</taxon>
        <taxon>Methanomicrobiaceae</taxon>
        <taxon>Methanoculleus</taxon>
    </lineage>
</organism>
<name>A0ABN5XM68_9EURY</name>
<evidence type="ECO:0000313" key="2">
    <source>
        <dbReference type="Proteomes" id="UP000824969"/>
    </source>
</evidence>
<reference evidence="1 2" key="1">
    <citation type="submission" date="2019-06" db="EMBL/GenBank/DDBJ databases">
        <title>Complete genome sequence of Methanoculleus chikugoensis strain MG62.</title>
        <authorList>
            <person name="Asakawa S."/>
            <person name="Dianou D."/>
        </authorList>
    </citation>
    <scope>NUCLEOTIDE SEQUENCE [LARGE SCALE GENOMIC DNA]</scope>
    <source>
        <strain evidence="1 2">MG62</strain>
    </source>
</reference>
<dbReference type="RefSeq" id="WP_221058795.1">
    <property type="nucleotide sequence ID" value="NZ_AP019781.1"/>
</dbReference>
<accession>A0ABN5XM68</accession>
<proteinExistence type="predicted"/>
<gene>
    <name evidence="1" type="ORF">MchiMG62_13320</name>
</gene>
<dbReference type="Proteomes" id="UP000824969">
    <property type="component" value="Chromosome"/>
</dbReference>
<dbReference type="GeneID" id="66130856"/>
<protein>
    <submittedName>
        <fullName evidence="1">Uncharacterized protein</fullName>
    </submittedName>
</protein>
<keyword evidence="2" id="KW-1185">Reference proteome</keyword>
<sequence length="77" mass="8525">MLVPCHPQTHPADVARRDQIVVLVEKMLDLNRRLAAAKAPHEKEVLAGMIDATDRQIDRPVYGLTEEEIAVVEGVNA</sequence>
<dbReference type="EMBL" id="AP019781">
    <property type="protein sequence ID" value="BBL68151.1"/>
    <property type="molecule type" value="Genomic_DNA"/>
</dbReference>
<evidence type="ECO:0000313" key="1">
    <source>
        <dbReference type="EMBL" id="BBL68151.1"/>
    </source>
</evidence>